<evidence type="ECO:0000256" key="1">
    <source>
        <dbReference type="ARBA" id="ARBA00022737"/>
    </source>
</evidence>
<gene>
    <name evidence="6" type="ORF">D1627_08055</name>
</gene>
<dbReference type="Proteomes" id="UP000266005">
    <property type="component" value="Unassembled WGS sequence"/>
</dbReference>
<dbReference type="PANTHER" id="PTHR24189:SF50">
    <property type="entry name" value="ANKYRIN REPEAT AND SOCS BOX PROTEIN 2"/>
    <property type="match status" value="1"/>
</dbReference>
<comment type="caution">
    <text evidence="6">The sequence shown here is derived from an EMBL/GenBank/DDBJ whole genome shotgun (WGS) entry which is preliminary data.</text>
</comment>
<dbReference type="OrthoDB" id="844699at2"/>
<sequence length="546" mass="60556">MKKYLLLLLLGGISHVGLAQSTPAKKTPAKPAKAVTSKKTPATSRKAKASTPAKAAASNAPVFRRVWRTPQMDEAMHYYSSLNYQKAQQKFKAALANGDADAYYFMGRMRQYRELKYDNVVVDTLQQIQNAEKYFSANRDSARYFYQLALDSGSVLGHLGMAELMTLQTKDDVHRFMQHMRTAAIVIRERAVDGDAFCNRILGSMYYTGFGELQDFSLAYNYLRRAAEANDVIAYTSLANLYLNGQGVGKDKEKAVYWLQKGVDAGEREAMYTLALLYEEGTLGEVKINEARKLYRKAVAKGSVNAYEQLRYINESPNQKVVLASVNRDPDMLKRAIAAGGDVNTHEVPNEYDANLYARTPLMHALYVPMLLEDYGVVYEPEVRVKTTELLLKAGADVNAQDINGQTALHYVVSSSRVRTELYELEQVQLIELLLKNGANPNIKDKAGNTVLAQALQATIGQHVGIMELEKLLQSGANPNLQNNEGKTPLMLACEIDSNFEIILALLQAGADSKLTDNAGKAAIDFTKHENVQNILLASGSPRKQD</sequence>
<dbReference type="EMBL" id="QWGE01000002">
    <property type="protein sequence ID" value="RIJ41947.1"/>
    <property type="molecule type" value="Genomic_DNA"/>
</dbReference>
<evidence type="ECO:0000256" key="2">
    <source>
        <dbReference type="ARBA" id="ARBA00023043"/>
    </source>
</evidence>
<dbReference type="InterPro" id="IPR011990">
    <property type="entry name" value="TPR-like_helical_dom_sf"/>
</dbReference>
<dbReference type="AlphaFoldDB" id="A0A399SJ81"/>
<dbReference type="Pfam" id="PF13637">
    <property type="entry name" value="Ank_4"/>
    <property type="match status" value="1"/>
</dbReference>
<reference evidence="7" key="1">
    <citation type="submission" date="2018-08" db="EMBL/GenBank/DDBJ databases">
        <title>Mucilaginibacter sp. MYSH2.</title>
        <authorList>
            <person name="Seo T."/>
        </authorList>
    </citation>
    <scope>NUCLEOTIDE SEQUENCE [LARGE SCALE GENOMIC DNA]</scope>
    <source>
        <strain evidence="7">KIRAN</strain>
    </source>
</reference>
<dbReference type="SUPFAM" id="SSF48403">
    <property type="entry name" value="Ankyrin repeat"/>
    <property type="match status" value="1"/>
</dbReference>
<dbReference type="Gene3D" id="1.25.40.10">
    <property type="entry name" value="Tetratricopeptide repeat domain"/>
    <property type="match status" value="1"/>
</dbReference>
<organism evidence="6 7">
    <name type="scientific">Pontibacter oryzae</name>
    <dbReference type="NCBI Taxonomy" id="2304593"/>
    <lineage>
        <taxon>Bacteria</taxon>
        <taxon>Pseudomonadati</taxon>
        <taxon>Bacteroidota</taxon>
        <taxon>Cytophagia</taxon>
        <taxon>Cytophagales</taxon>
        <taxon>Hymenobacteraceae</taxon>
        <taxon>Pontibacter</taxon>
    </lineage>
</organism>
<dbReference type="InterPro" id="IPR050745">
    <property type="entry name" value="Multifunctional_regulatory"/>
</dbReference>
<accession>A0A399SJ81</accession>
<dbReference type="PANTHER" id="PTHR24189">
    <property type="entry name" value="MYOTROPHIN"/>
    <property type="match status" value="1"/>
</dbReference>
<keyword evidence="2 3" id="KW-0040">ANK repeat</keyword>
<evidence type="ECO:0000256" key="4">
    <source>
        <dbReference type="SAM" id="MobiDB-lite"/>
    </source>
</evidence>
<evidence type="ECO:0000313" key="7">
    <source>
        <dbReference type="Proteomes" id="UP000266005"/>
    </source>
</evidence>
<keyword evidence="1" id="KW-0677">Repeat</keyword>
<feature type="region of interest" description="Disordered" evidence="4">
    <location>
        <begin position="21"/>
        <end position="55"/>
    </location>
</feature>
<name>A0A399SJ81_9BACT</name>
<dbReference type="PROSITE" id="PS50297">
    <property type="entry name" value="ANK_REP_REGION"/>
    <property type="match status" value="2"/>
</dbReference>
<dbReference type="SMART" id="SM00248">
    <property type="entry name" value="ANK"/>
    <property type="match status" value="4"/>
</dbReference>
<feature type="repeat" description="ANK" evidence="3">
    <location>
        <begin position="485"/>
        <end position="518"/>
    </location>
</feature>
<dbReference type="Pfam" id="PF12796">
    <property type="entry name" value="Ank_2"/>
    <property type="match status" value="1"/>
</dbReference>
<dbReference type="Gene3D" id="1.25.40.20">
    <property type="entry name" value="Ankyrin repeat-containing domain"/>
    <property type="match status" value="2"/>
</dbReference>
<evidence type="ECO:0000313" key="6">
    <source>
        <dbReference type="EMBL" id="RIJ41947.1"/>
    </source>
</evidence>
<feature type="repeat" description="ANK" evidence="3">
    <location>
        <begin position="404"/>
        <end position="446"/>
    </location>
</feature>
<keyword evidence="7" id="KW-1185">Reference proteome</keyword>
<dbReference type="InterPro" id="IPR036770">
    <property type="entry name" value="Ankyrin_rpt-contain_sf"/>
</dbReference>
<evidence type="ECO:0000256" key="3">
    <source>
        <dbReference type="PROSITE-ProRule" id="PRU00023"/>
    </source>
</evidence>
<feature type="signal peptide" evidence="5">
    <location>
        <begin position="1"/>
        <end position="19"/>
    </location>
</feature>
<dbReference type="SMART" id="SM00671">
    <property type="entry name" value="SEL1"/>
    <property type="match status" value="3"/>
</dbReference>
<dbReference type="InterPro" id="IPR006597">
    <property type="entry name" value="Sel1-like"/>
</dbReference>
<keyword evidence="5" id="KW-0732">Signal</keyword>
<protein>
    <submittedName>
        <fullName evidence="6">Ankryin</fullName>
    </submittedName>
</protein>
<dbReference type="Pfam" id="PF08238">
    <property type="entry name" value="Sel1"/>
    <property type="match status" value="4"/>
</dbReference>
<dbReference type="SUPFAM" id="SSF81901">
    <property type="entry name" value="HCP-like"/>
    <property type="match status" value="1"/>
</dbReference>
<proteinExistence type="predicted"/>
<dbReference type="RefSeq" id="WP_119431691.1">
    <property type="nucleotide sequence ID" value="NZ_QWGE01000002.1"/>
</dbReference>
<dbReference type="PROSITE" id="PS50088">
    <property type="entry name" value="ANK_REPEAT"/>
    <property type="match status" value="2"/>
</dbReference>
<evidence type="ECO:0000256" key="5">
    <source>
        <dbReference type="SAM" id="SignalP"/>
    </source>
</evidence>
<dbReference type="InterPro" id="IPR002110">
    <property type="entry name" value="Ankyrin_rpt"/>
</dbReference>
<feature type="chain" id="PRO_5017320169" evidence="5">
    <location>
        <begin position="20"/>
        <end position="546"/>
    </location>
</feature>